<evidence type="ECO:0000256" key="5">
    <source>
        <dbReference type="SAM" id="Phobius"/>
    </source>
</evidence>
<evidence type="ECO:0000313" key="7">
    <source>
        <dbReference type="Proteomes" id="UP000623678"/>
    </source>
</evidence>
<evidence type="ECO:0000256" key="3">
    <source>
        <dbReference type="ARBA" id="ARBA00022989"/>
    </source>
</evidence>
<evidence type="ECO:0000256" key="2">
    <source>
        <dbReference type="ARBA" id="ARBA00022692"/>
    </source>
</evidence>
<evidence type="ECO:0000256" key="1">
    <source>
        <dbReference type="ARBA" id="ARBA00004141"/>
    </source>
</evidence>
<dbReference type="GO" id="GO:0009403">
    <property type="term" value="P:toxin biosynthetic process"/>
    <property type="evidence" value="ECO:0007669"/>
    <property type="project" value="InterPro"/>
</dbReference>
<proteinExistence type="predicted"/>
<feature type="transmembrane region" description="Helical" evidence="5">
    <location>
        <begin position="167"/>
        <end position="192"/>
    </location>
</feature>
<evidence type="ECO:0000256" key="4">
    <source>
        <dbReference type="ARBA" id="ARBA00023136"/>
    </source>
</evidence>
<name>A0A926IHQ4_9FIRM</name>
<comment type="caution">
    <text evidence="6">The sequence shown here is derived from an EMBL/GenBank/DDBJ whole genome shotgun (WGS) entry which is preliminary data.</text>
</comment>
<feature type="transmembrane region" description="Helical" evidence="5">
    <location>
        <begin position="128"/>
        <end position="155"/>
    </location>
</feature>
<comment type="subcellular location">
    <subcellularLocation>
        <location evidence="1">Membrane</location>
        <topology evidence="1">Multi-pass membrane protein</topology>
    </subcellularLocation>
</comment>
<organism evidence="6 7">
    <name type="scientific">Youxingia wuxianensis</name>
    <dbReference type="NCBI Taxonomy" id="2763678"/>
    <lineage>
        <taxon>Bacteria</taxon>
        <taxon>Bacillati</taxon>
        <taxon>Bacillota</taxon>
        <taxon>Clostridia</taxon>
        <taxon>Eubacteriales</taxon>
        <taxon>Oscillospiraceae</taxon>
        <taxon>Youxingia</taxon>
    </lineage>
</organism>
<protein>
    <submittedName>
        <fullName evidence="6">CvpA family protein</fullName>
    </submittedName>
</protein>
<feature type="transmembrane region" description="Helical" evidence="5">
    <location>
        <begin position="6"/>
        <end position="21"/>
    </location>
</feature>
<sequence>MEVLIPLVFDILVIGAVWFYMRRASKRGFLRTVIQMAAYIAVIIASSLISQAAAPMIYQRIVEPSLQNSIQEKTQETGETIYELMPDKFLSRLGVTQEDLDNLLESVSPEELLEKAADETIAPLVTSIIGMLVFVACFALLSMVASGILSALNIINYIPGLGALNSLLGGAIGILQGLLMVYVFAILLHAIFGMYPDGWWLFTEQSAQNSYLFSRFYRLNLLEAFYL</sequence>
<accession>A0A926IHQ4</accession>
<keyword evidence="7" id="KW-1185">Reference proteome</keyword>
<dbReference type="Proteomes" id="UP000623678">
    <property type="component" value="Unassembled WGS sequence"/>
</dbReference>
<dbReference type="EMBL" id="JACRTD010000003">
    <property type="protein sequence ID" value="MBC8584938.1"/>
    <property type="molecule type" value="Genomic_DNA"/>
</dbReference>
<feature type="transmembrane region" description="Helical" evidence="5">
    <location>
        <begin position="33"/>
        <end position="58"/>
    </location>
</feature>
<dbReference type="RefSeq" id="WP_262394724.1">
    <property type="nucleotide sequence ID" value="NZ_JACRTD010000003.1"/>
</dbReference>
<reference evidence="6" key="1">
    <citation type="submission" date="2020-08" db="EMBL/GenBank/DDBJ databases">
        <title>Genome public.</title>
        <authorList>
            <person name="Liu C."/>
            <person name="Sun Q."/>
        </authorList>
    </citation>
    <scope>NUCLEOTIDE SEQUENCE</scope>
    <source>
        <strain evidence="6">NSJ-64</strain>
    </source>
</reference>
<gene>
    <name evidence="6" type="ORF">H8705_05015</name>
</gene>
<dbReference type="Pfam" id="PF02674">
    <property type="entry name" value="Colicin_V"/>
    <property type="match status" value="1"/>
</dbReference>
<dbReference type="AlphaFoldDB" id="A0A926IHQ4"/>
<keyword evidence="3 5" id="KW-1133">Transmembrane helix</keyword>
<evidence type="ECO:0000313" key="6">
    <source>
        <dbReference type="EMBL" id="MBC8584938.1"/>
    </source>
</evidence>
<keyword evidence="4 5" id="KW-0472">Membrane</keyword>
<dbReference type="GO" id="GO:0016020">
    <property type="term" value="C:membrane"/>
    <property type="evidence" value="ECO:0007669"/>
    <property type="project" value="UniProtKB-SubCell"/>
</dbReference>
<keyword evidence="2 5" id="KW-0812">Transmembrane</keyword>
<dbReference type="InterPro" id="IPR003825">
    <property type="entry name" value="Colicin-V_CvpA"/>
</dbReference>